<feature type="transmembrane region" description="Helical" evidence="1">
    <location>
        <begin position="78"/>
        <end position="95"/>
    </location>
</feature>
<sequence>MGFRLKLFQRIKTFWKSSIWKNTKLLWTVFFPIQLFLIYIIRQYPEQVEVYYSAGNYKSIASFFQKLFSRLPFSFGDIFYIILIFFLVKYFISIYKRKLKLKSSDFYTIISFVSVLYFWFHLSWGLNYYRLPLHKQLKVKDDYTTDELLNFTDILIEKTNAIHHKLVTNDSLPVKFEHSEQEYENTVFNNFKQTEFKDQYVKCQSIKPSLLSLPLSYMGFGGYINPFTHEAQYNDRVPKYKYPTLIAHEMGHQLGYAKENEANFVSCYVNMFSKHEKMRYAGFTYALKFCLNEVYRRSPEDFERFKAKVNPGILKNYKEIQLFWESYKNPLEPVFKNLYGNFLKVNNQPQGIKSYSYVVALLVNYFTENSLP</sequence>
<dbReference type="Pfam" id="PF12725">
    <property type="entry name" value="DUF3810"/>
    <property type="match status" value="1"/>
</dbReference>
<keyword evidence="1" id="KW-0812">Transmembrane</keyword>
<protein>
    <submittedName>
        <fullName evidence="2">DUF3810 domain-containing protein</fullName>
    </submittedName>
</protein>
<organism evidence="2 3">
    <name type="scientific">Mesohalobacter halotolerans</name>
    <dbReference type="NCBI Taxonomy" id="1883405"/>
    <lineage>
        <taxon>Bacteria</taxon>
        <taxon>Pseudomonadati</taxon>
        <taxon>Bacteroidota</taxon>
        <taxon>Flavobacteriia</taxon>
        <taxon>Flavobacteriales</taxon>
        <taxon>Flavobacteriaceae</taxon>
        <taxon>Mesohalobacter</taxon>
    </lineage>
</organism>
<keyword evidence="1" id="KW-0472">Membrane</keyword>
<dbReference type="EMBL" id="SWMU01000003">
    <property type="protein sequence ID" value="TKS56000.1"/>
    <property type="molecule type" value="Genomic_DNA"/>
</dbReference>
<evidence type="ECO:0000256" key="1">
    <source>
        <dbReference type="SAM" id="Phobius"/>
    </source>
</evidence>
<dbReference type="RefSeq" id="WP_138932114.1">
    <property type="nucleotide sequence ID" value="NZ_SWMU01000003.1"/>
</dbReference>
<name>A0A4U5TPG1_9FLAO</name>
<proteinExistence type="predicted"/>
<evidence type="ECO:0000313" key="3">
    <source>
        <dbReference type="Proteomes" id="UP000306552"/>
    </source>
</evidence>
<accession>A0A4U5TPG1</accession>
<feature type="transmembrane region" description="Helical" evidence="1">
    <location>
        <begin position="25"/>
        <end position="42"/>
    </location>
</feature>
<dbReference type="Proteomes" id="UP000306552">
    <property type="component" value="Unassembled WGS sequence"/>
</dbReference>
<feature type="transmembrane region" description="Helical" evidence="1">
    <location>
        <begin position="107"/>
        <end position="126"/>
    </location>
</feature>
<dbReference type="InterPro" id="IPR024294">
    <property type="entry name" value="DUF3810"/>
</dbReference>
<keyword evidence="3" id="KW-1185">Reference proteome</keyword>
<dbReference type="AlphaFoldDB" id="A0A4U5TPG1"/>
<dbReference type="OrthoDB" id="1048788at2"/>
<evidence type="ECO:0000313" key="2">
    <source>
        <dbReference type="EMBL" id="TKS56000.1"/>
    </source>
</evidence>
<gene>
    <name evidence="2" type="ORF">FCN74_08210</name>
</gene>
<reference evidence="2 3" key="1">
    <citation type="submission" date="2019-04" db="EMBL/GenBank/DDBJ databases">
        <title>Psychroflexus halotolerans sp. nov., isolated from a marine solar saltern.</title>
        <authorList>
            <person name="Feng X."/>
        </authorList>
    </citation>
    <scope>NUCLEOTIDE SEQUENCE [LARGE SCALE GENOMIC DNA]</scope>
    <source>
        <strain evidence="2 3">WDS2C27</strain>
    </source>
</reference>
<comment type="caution">
    <text evidence="2">The sequence shown here is derived from an EMBL/GenBank/DDBJ whole genome shotgun (WGS) entry which is preliminary data.</text>
</comment>
<keyword evidence="1" id="KW-1133">Transmembrane helix</keyword>